<gene>
    <name evidence="8" type="ORF">HF324_30985</name>
    <name evidence="7" type="ORF">HF329_30965</name>
</gene>
<evidence type="ECO:0000313" key="10">
    <source>
        <dbReference type="Proteomes" id="UP000503144"/>
    </source>
</evidence>
<dbReference type="InterPro" id="IPR009056">
    <property type="entry name" value="Cyt_c-like_dom"/>
</dbReference>
<dbReference type="GO" id="GO:0046872">
    <property type="term" value="F:metal ion binding"/>
    <property type="evidence" value="ECO:0007669"/>
    <property type="project" value="UniProtKB-KW"/>
</dbReference>
<name>A0AAE7DAZ4_9BACT</name>
<protein>
    <submittedName>
        <fullName evidence="7">Cytochrome c</fullName>
    </submittedName>
</protein>
<evidence type="ECO:0000256" key="1">
    <source>
        <dbReference type="ARBA" id="ARBA00022617"/>
    </source>
</evidence>
<dbReference type="InterPro" id="IPR036909">
    <property type="entry name" value="Cyt_c-like_dom_sf"/>
</dbReference>
<feature type="domain" description="Cytochrome c" evidence="6">
    <location>
        <begin position="34"/>
        <end position="125"/>
    </location>
</feature>
<accession>A0AAE7DAZ4</accession>
<dbReference type="RefSeq" id="WP_168810601.1">
    <property type="nucleotide sequence ID" value="NZ_CP051204.2"/>
</dbReference>
<dbReference type="PROSITE" id="PS51007">
    <property type="entry name" value="CYTC"/>
    <property type="match status" value="1"/>
</dbReference>
<feature type="signal peptide" evidence="5">
    <location>
        <begin position="1"/>
        <end position="20"/>
    </location>
</feature>
<organism evidence="7 9">
    <name type="scientific">Chitinophaga oryzae</name>
    <dbReference type="NCBI Taxonomy" id="2725414"/>
    <lineage>
        <taxon>Bacteria</taxon>
        <taxon>Pseudomonadati</taxon>
        <taxon>Bacteroidota</taxon>
        <taxon>Chitinophagia</taxon>
        <taxon>Chitinophagales</taxon>
        <taxon>Chitinophagaceae</taxon>
        <taxon>Chitinophaga</taxon>
    </lineage>
</organism>
<evidence type="ECO:0000313" key="8">
    <source>
        <dbReference type="EMBL" id="QJB42033.1"/>
    </source>
</evidence>
<evidence type="ECO:0000256" key="5">
    <source>
        <dbReference type="SAM" id="SignalP"/>
    </source>
</evidence>
<dbReference type="GO" id="GO:0009055">
    <property type="term" value="F:electron transfer activity"/>
    <property type="evidence" value="ECO:0007669"/>
    <property type="project" value="InterPro"/>
</dbReference>
<reference evidence="9" key="1">
    <citation type="submission" date="2020-04" db="EMBL/GenBank/DDBJ databases">
        <authorList>
            <person name="Kittiwongwattana C."/>
        </authorList>
    </citation>
    <scope>NUCLEOTIDE SEQUENCE [LARGE SCALE GENOMIC DNA]</scope>
    <source>
        <strain evidence="9">1310</strain>
    </source>
</reference>
<keyword evidence="3 4" id="KW-0408">Iron</keyword>
<evidence type="ECO:0000256" key="2">
    <source>
        <dbReference type="ARBA" id="ARBA00022723"/>
    </source>
</evidence>
<evidence type="ECO:0000313" key="7">
    <source>
        <dbReference type="EMBL" id="QJB35490.1"/>
    </source>
</evidence>
<dbReference type="GO" id="GO:0020037">
    <property type="term" value="F:heme binding"/>
    <property type="evidence" value="ECO:0007669"/>
    <property type="project" value="InterPro"/>
</dbReference>
<dbReference type="Pfam" id="PF00034">
    <property type="entry name" value="Cytochrom_C"/>
    <property type="match status" value="1"/>
</dbReference>
<dbReference type="Proteomes" id="UP000503144">
    <property type="component" value="Chromosome"/>
</dbReference>
<evidence type="ECO:0000313" key="9">
    <source>
        <dbReference type="Proteomes" id="UP000502421"/>
    </source>
</evidence>
<keyword evidence="1 4" id="KW-0349">Heme</keyword>
<feature type="chain" id="PRO_5042118042" evidence="5">
    <location>
        <begin position="21"/>
        <end position="125"/>
    </location>
</feature>
<evidence type="ECO:0000256" key="3">
    <source>
        <dbReference type="ARBA" id="ARBA00023004"/>
    </source>
</evidence>
<evidence type="ECO:0000259" key="6">
    <source>
        <dbReference type="PROSITE" id="PS51007"/>
    </source>
</evidence>
<dbReference type="Proteomes" id="UP000502421">
    <property type="component" value="Chromosome"/>
</dbReference>
<sequence>MKKLFFTVLLLFLHTCITFGQEVKTPENKGVPNVGPAEGRLLFMQNCAMCHRADKDLVGPRLAGVAKRRSDAWLYKVIVNEPALRASGDKTAIALHEKWHKIAHPIYQSLKKKELDALLGYVKSL</sequence>
<reference evidence="7 10" key="2">
    <citation type="submission" date="2020-09" db="EMBL/GenBank/DDBJ databases">
        <authorList>
            <person name="Kittiwongwattana C."/>
        </authorList>
    </citation>
    <scope>NUCLEOTIDE SEQUENCE</scope>
    <source>
        <strain evidence="8 10">1303</strain>
        <strain evidence="7">1310</strain>
    </source>
</reference>
<dbReference type="KEGG" id="coy:HF329_30965"/>
<dbReference type="Gene3D" id="1.10.760.10">
    <property type="entry name" value="Cytochrome c-like domain"/>
    <property type="match status" value="1"/>
</dbReference>
<keyword evidence="5" id="KW-0732">Signal</keyword>
<proteinExistence type="predicted"/>
<dbReference type="EMBL" id="CP051204">
    <property type="protein sequence ID" value="QJB42033.1"/>
    <property type="molecule type" value="Genomic_DNA"/>
</dbReference>
<dbReference type="AlphaFoldDB" id="A0AAE7DAZ4"/>
<dbReference type="EMBL" id="CP051205">
    <property type="protein sequence ID" value="QJB35490.1"/>
    <property type="molecule type" value="Genomic_DNA"/>
</dbReference>
<keyword evidence="2 4" id="KW-0479">Metal-binding</keyword>
<keyword evidence="10" id="KW-1185">Reference proteome</keyword>
<dbReference type="SUPFAM" id="SSF46626">
    <property type="entry name" value="Cytochrome c"/>
    <property type="match status" value="1"/>
</dbReference>
<evidence type="ECO:0000256" key="4">
    <source>
        <dbReference type="PROSITE-ProRule" id="PRU00433"/>
    </source>
</evidence>